<dbReference type="InterPro" id="IPR015410">
    <property type="entry name" value="DUF1985"/>
</dbReference>
<protein>
    <submittedName>
        <fullName evidence="2">F7F22.7</fullName>
    </submittedName>
</protein>
<reference key="2">
    <citation type="journal article" date="2000" name="Nature">
        <title>Sequence and analysis of chromosome 1 of the plant Arabidopsis thaliana.</title>
        <authorList>
            <person name="Theologis A."/>
            <person name="Ecker J.R."/>
            <person name="Palm C.J."/>
            <person name="Federspiel N.A."/>
            <person name="Kaul S."/>
            <person name="White O."/>
            <person name="Alonso J."/>
            <person name="Altafi H."/>
            <person name="Araujo R."/>
            <person name="Bowman C.L."/>
            <person name="Brooks S.Y."/>
            <person name="Buehler E."/>
            <person name="Chan A."/>
            <person name="Chao Q."/>
            <person name="Chen H."/>
            <person name="Cheuk R.F."/>
            <person name="Chin C.W."/>
            <person name="Chung M.K."/>
            <person name="Conn L."/>
            <person name="Conway A.B."/>
            <person name="Conway A.R."/>
            <person name="Creasy T.H."/>
            <person name="Dewar K."/>
            <person name="Dunn P."/>
            <person name="Etgu P."/>
            <person name="Feldblyum T.V."/>
            <person name="Feng J."/>
            <person name="Fong B."/>
            <person name="Fujii C.Y."/>
            <person name="Gill J.E."/>
            <person name="Goldsmith A.D."/>
            <person name="Haas B."/>
            <person name="Hansen N.F."/>
            <person name="Hughes B."/>
            <person name="Huizar L."/>
            <person name="Hunter J.L."/>
            <person name="Jenkins J."/>
            <person name="Johnson-Hopson C."/>
            <person name="Khan S."/>
            <person name="Khaykin E."/>
            <person name="Kim C.J."/>
            <person name="Koo H.L."/>
            <person name="Kremenetskaia I."/>
            <person name="Kurtz D.B."/>
            <person name="Kwan A."/>
            <person name="Lam B."/>
            <person name="Langin-Hooper S."/>
            <person name="Lee A."/>
            <person name="Lee J.M."/>
            <person name="Lenz C.A."/>
            <person name="Li J.H."/>
            <person name="Li Y."/>
            <person name="Lin X."/>
            <person name="Liu S.X."/>
            <person name="Liu Z.A."/>
            <person name="Luros J.S."/>
            <person name="Maiti R."/>
            <person name="Marziali A."/>
            <person name="Militscher J."/>
            <person name="Miranda M."/>
            <person name="Nguyen M."/>
            <person name="Nierman W.C."/>
            <person name="Osborne B.I."/>
            <person name="Pai G."/>
            <person name="Peterson J."/>
            <person name="Pham P.K."/>
            <person name="Rizzo M."/>
            <person name="Rooney T."/>
            <person name="Rowley D."/>
            <person name="Sakano H."/>
            <person name="Salzberg S.L."/>
            <person name="Schwartz J.R."/>
            <person name="Shinn P."/>
            <person name="Southwick A.M."/>
            <person name="Sun H."/>
            <person name="Tallon L.J."/>
            <person name="Tambunga G."/>
            <person name="Toriumi M.J."/>
            <person name="Town C.D."/>
            <person name="Utterback T."/>
            <person name="Van Aken S."/>
            <person name="Vaysberg M."/>
            <person name="Vysotskaia V.S."/>
            <person name="Walker M."/>
            <person name="Wu D."/>
            <person name="Yu G."/>
            <person name="Fraser C.M."/>
            <person name="Venter J.C."/>
            <person name="Davis R.W."/>
        </authorList>
    </citation>
    <scope>NUCLEOTIDE SEQUENCE [LARGE SCALE GENOMIC DNA]</scope>
    <source>
        <strain>cv. Columbia</strain>
    </source>
</reference>
<sequence length="268" mass="30438">MTGSTSQEPSSQLFATDQYPRGRLNIYSRPDILSFIWKVFHGTKELDFILQSCFGPLFHLPVSKCAMSGKLMHALLCRQLVTKKNYELWTLFGGHPMRLSLLEFAYVTGLPCGEFSEDYDPDDDPIFVVGMKSYWNELISLNKTVTLGDVYAMLTNKRKTLSSDHKLRLAFLLIVDGVLIASNQIGRLTFKYVEIESFLKTVVGMRPDKRNLGKCTGKRQLTTDPIKSLVNQLQQKTFRLKGFPLALQLIAFRNIHGLLDLLFDDSTS</sequence>
<reference evidence="2" key="3">
    <citation type="submission" date="2000-10" db="EMBL/GenBank/DDBJ databases">
        <authorList>
            <person name="Chao Q."/>
            <person name="Brooks S."/>
            <person name="Buehler E."/>
            <person name="Johnson-Hopson C."/>
            <person name="Khan S."/>
            <person name="Kim C."/>
            <person name="Shinn P."/>
            <person name="Altafi H."/>
            <person name="Bei B."/>
            <person name="Chin C."/>
            <person name="Chiou J."/>
            <person name="Choi E."/>
            <person name="Conn L."/>
            <person name="Conway A."/>
            <person name="Gonzalez A."/>
            <person name="Hansen N."/>
            <person name="Howing B."/>
            <person name="Koo T."/>
            <person name="Lam B."/>
            <person name="Lee J."/>
            <person name="Lenz C."/>
            <person name="Li J."/>
            <person name="Liu A."/>
            <person name="Liu J."/>
            <person name="Liu S."/>
            <person name="Mukharsky N."/>
            <person name="Nguyen M."/>
            <person name="Palm C."/>
            <person name="Pham P."/>
            <person name="Sakano H."/>
            <person name="Schwartz J."/>
            <person name="Southwick A."/>
            <person name="Thaveri A."/>
            <person name="Toriumi M."/>
            <person name="Vaysberg M."/>
            <person name="Yu G."/>
            <person name="Davis R."/>
            <person name="Federspiel N."/>
            <person name="Theologis A."/>
            <person name="Ecker J."/>
        </authorList>
    </citation>
    <scope>NUCLEOTIDE SEQUENCE</scope>
</reference>
<dbReference type="PANTHER" id="PTHR48449:SF1">
    <property type="entry name" value="DUF1985 DOMAIN-CONTAINING PROTEIN"/>
    <property type="match status" value="1"/>
</dbReference>
<organism evidence="2">
    <name type="scientific">Arabidopsis thaliana</name>
    <name type="common">Mouse-ear cress</name>
    <dbReference type="NCBI Taxonomy" id="3702"/>
    <lineage>
        <taxon>Eukaryota</taxon>
        <taxon>Viridiplantae</taxon>
        <taxon>Streptophyta</taxon>
        <taxon>Embryophyta</taxon>
        <taxon>Tracheophyta</taxon>
        <taxon>Spermatophyta</taxon>
        <taxon>Magnoliopsida</taxon>
        <taxon>eudicotyledons</taxon>
        <taxon>Gunneridae</taxon>
        <taxon>Pentapetalae</taxon>
        <taxon>rosids</taxon>
        <taxon>malvids</taxon>
        <taxon>Brassicales</taxon>
        <taxon>Brassicaceae</taxon>
        <taxon>Camelineae</taxon>
        <taxon>Arabidopsis</taxon>
    </lineage>
</organism>
<name>Q9SHN3_ARATH</name>
<evidence type="ECO:0000313" key="2">
    <source>
        <dbReference type="EMBL" id="AAF24523.1"/>
    </source>
</evidence>
<dbReference type="Pfam" id="PF09331">
    <property type="entry name" value="DUF1985"/>
    <property type="match status" value="1"/>
</dbReference>
<accession>Q9SHN3</accession>
<dbReference type="ExpressionAtlas" id="Q9SHN3">
    <property type="expression patterns" value="differential"/>
</dbReference>
<reference evidence="2" key="1">
    <citation type="submission" date="1999-08" db="EMBL/GenBank/DDBJ databases">
        <title>Genomic sequence for Arabidopsis thaliana BAC F7F22 from chromosome I.</title>
        <authorList>
            <person name="Chao Q."/>
            <person name="Shinn P."/>
            <person name="Brooks S."/>
            <person name="Buehler E."/>
            <person name="Dunn P."/>
            <person name="Khan S."/>
            <person name="Kim C."/>
            <person name="Walker M."/>
            <person name="Brooks S."/>
            <person name="Altafi H."/>
            <person name="Araujo R."/>
            <person name="Conn L."/>
            <person name="Conway A.B."/>
            <person name="Gonzalez A."/>
            <person name="Hansen N.F."/>
            <person name="Huizar L."/>
            <person name="Kremenetskaia I."/>
            <person name="Lenz C."/>
            <person name="Li J."/>
            <person name="Liu S."/>
            <person name="Luros S."/>
            <person name="Rowley D."/>
            <person name="Schwartz J."/>
            <person name="Toriumi M."/>
            <person name="Vysotskaia V."/>
            <person name="Yu G."/>
            <person name="Davis R.W."/>
            <person name="Federspiel N.A."/>
            <person name="Theologis A."/>
            <person name="Ecker J.R."/>
        </authorList>
    </citation>
    <scope>NUCLEOTIDE SEQUENCE</scope>
</reference>
<evidence type="ECO:0000259" key="1">
    <source>
        <dbReference type="Pfam" id="PF09331"/>
    </source>
</evidence>
<feature type="domain" description="DUF1985" evidence="1">
    <location>
        <begin position="76"/>
        <end position="194"/>
    </location>
</feature>
<dbReference type="EMBL" id="AC007534">
    <property type="protein sequence ID" value="AAF24523.1"/>
    <property type="molecule type" value="Genomic_DNA"/>
</dbReference>
<dbReference type="PANTHER" id="PTHR48449">
    <property type="entry name" value="DUF1985 DOMAIN-CONTAINING PROTEIN"/>
    <property type="match status" value="1"/>
</dbReference>
<proteinExistence type="predicted"/>
<dbReference type="AlphaFoldDB" id="Q9SHN3"/>